<proteinExistence type="predicted"/>
<keyword evidence="1" id="KW-1133">Transmembrane helix</keyword>
<evidence type="ECO:0000313" key="2">
    <source>
        <dbReference type="EnsemblMetazoa" id="GBRI021554-PA"/>
    </source>
</evidence>
<keyword evidence="3" id="KW-1185">Reference proteome</keyword>
<keyword evidence="1" id="KW-0812">Transmembrane</keyword>
<dbReference type="EnsemblMetazoa" id="GBRI021554-RA">
    <property type="protein sequence ID" value="GBRI021554-PA"/>
    <property type="gene ID" value="GBRI021554"/>
</dbReference>
<name>A0A1A9WIZ1_9MUSC</name>
<evidence type="ECO:0000256" key="1">
    <source>
        <dbReference type="SAM" id="Phobius"/>
    </source>
</evidence>
<reference evidence="3" key="1">
    <citation type="submission" date="2014-03" db="EMBL/GenBank/DDBJ databases">
        <authorList>
            <person name="Aksoy S."/>
            <person name="Warren W."/>
            <person name="Wilson R.K."/>
        </authorList>
    </citation>
    <scope>NUCLEOTIDE SEQUENCE [LARGE SCALE GENOMIC DNA]</scope>
    <source>
        <strain evidence="3">IAEA</strain>
    </source>
</reference>
<feature type="transmembrane region" description="Helical" evidence="1">
    <location>
        <begin position="89"/>
        <end position="111"/>
    </location>
</feature>
<sequence length="282" mass="31314">MVPDTSCQLSNKFSCNLQHKAATCRRTQQMEACKTQTLFEISSLTSNEEARSARTRMIIDEILWTVDNYIFSGIVSGGGDDFGGSIEAVLALALVEVLALVVLAMAIWWYADGVGLSAVAKTAQKFNNENFFLTFLLQVLFNIKRDTVASTRLTTGKLPGKLPLLSSRGTVWSFHTGRVASFFDDSEFGDDKSTKSTEATGEFAITGAVEGQHPKSICWTIHTQRKVPNIDAQLIHSLSDLYDTLWSRDYQGTYNSLQLTNSSSLYHKLVTTHQRALLFQTF</sequence>
<protein>
    <submittedName>
        <fullName evidence="2">Uncharacterized protein</fullName>
    </submittedName>
</protein>
<dbReference type="AlphaFoldDB" id="A0A1A9WIZ1"/>
<keyword evidence="1" id="KW-0472">Membrane</keyword>
<reference evidence="2" key="2">
    <citation type="submission" date="2020-05" db="UniProtKB">
        <authorList>
            <consortium name="EnsemblMetazoa"/>
        </authorList>
    </citation>
    <scope>IDENTIFICATION</scope>
    <source>
        <strain evidence="2">IAEA</strain>
    </source>
</reference>
<evidence type="ECO:0000313" key="3">
    <source>
        <dbReference type="Proteomes" id="UP000091820"/>
    </source>
</evidence>
<dbReference type="VEuPathDB" id="VectorBase:GBRI021554"/>
<organism evidence="2 3">
    <name type="scientific">Glossina brevipalpis</name>
    <dbReference type="NCBI Taxonomy" id="37001"/>
    <lineage>
        <taxon>Eukaryota</taxon>
        <taxon>Metazoa</taxon>
        <taxon>Ecdysozoa</taxon>
        <taxon>Arthropoda</taxon>
        <taxon>Hexapoda</taxon>
        <taxon>Insecta</taxon>
        <taxon>Pterygota</taxon>
        <taxon>Neoptera</taxon>
        <taxon>Endopterygota</taxon>
        <taxon>Diptera</taxon>
        <taxon>Brachycera</taxon>
        <taxon>Muscomorpha</taxon>
        <taxon>Hippoboscoidea</taxon>
        <taxon>Glossinidae</taxon>
        <taxon>Glossina</taxon>
    </lineage>
</organism>
<accession>A0A1A9WIZ1</accession>
<dbReference type="Proteomes" id="UP000091820">
    <property type="component" value="Unassembled WGS sequence"/>
</dbReference>